<dbReference type="RefSeq" id="WP_195809632.1">
    <property type="nucleotide sequence ID" value="NZ_CP064795.1"/>
</dbReference>
<keyword evidence="9" id="KW-1185">Reference proteome</keyword>
<feature type="transmembrane region" description="Helical" evidence="7">
    <location>
        <begin position="130"/>
        <end position="152"/>
    </location>
</feature>
<feature type="transmembrane region" description="Helical" evidence="7">
    <location>
        <begin position="63"/>
        <end position="91"/>
    </location>
</feature>
<feature type="transmembrane region" description="Helical" evidence="7">
    <location>
        <begin position="97"/>
        <end position="118"/>
    </location>
</feature>
<feature type="transmembrane region" description="Helical" evidence="7">
    <location>
        <begin position="172"/>
        <end position="197"/>
    </location>
</feature>
<evidence type="ECO:0000313" key="9">
    <source>
        <dbReference type="Proteomes" id="UP000595095"/>
    </source>
</evidence>
<dbReference type="Proteomes" id="UP000595095">
    <property type="component" value="Chromosome"/>
</dbReference>
<evidence type="ECO:0000256" key="3">
    <source>
        <dbReference type="ARBA" id="ARBA00022475"/>
    </source>
</evidence>
<evidence type="ECO:0000256" key="6">
    <source>
        <dbReference type="ARBA" id="ARBA00023136"/>
    </source>
</evidence>
<dbReference type="AlphaFoldDB" id="A0A7S9DV89"/>
<accession>A0A7S9DV89</accession>
<name>A0A7S9DV89_9ALTE</name>
<reference evidence="8 9" key="1">
    <citation type="submission" date="2020-11" db="EMBL/GenBank/DDBJ databases">
        <title>Complete genome sequence for Salinimonas sp. strain G2-b.</title>
        <authorList>
            <person name="Park S.-J."/>
        </authorList>
    </citation>
    <scope>NUCLEOTIDE SEQUENCE [LARGE SCALE GENOMIC DNA]</scope>
    <source>
        <strain evidence="8 9">G2-b</strain>
    </source>
</reference>
<dbReference type="EMBL" id="CP064795">
    <property type="protein sequence ID" value="QPG04538.1"/>
    <property type="molecule type" value="Genomic_DNA"/>
</dbReference>
<evidence type="ECO:0000256" key="7">
    <source>
        <dbReference type="SAM" id="Phobius"/>
    </source>
</evidence>
<dbReference type="Pfam" id="PF01891">
    <property type="entry name" value="CbiM"/>
    <property type="match status" value="1"/>
</dbReference>
<protein>
    <submittedName>
        <fullName evidence="8">Energy-coupling factor ABC transporter permease</fullName>
    </submittedName>
</protein>
<evidence type="ECO:0000313" key="8">
    <source>
        <dbReference type="EMBL" id="QPG04538.1"/>
    </source>
</evidence>
<keyword evidence="6 7" id="KW-0472">Membrane</keyword>
<keyword evidence="2" id="KW-0813">Transport</keyword>
<gene>
    <name evidence="8" type="ORF">IT774_09810</name>
</gene>
<proteinExistence type="predicted"/>
<keyword evidence="5 7" id="KW-1133">Transmembrane helix</keyword>
<evidence type="ECO:0000256" key="4">
    <source>
        <dbReference type="ARBA" id="ARBA00022692"/>
    </source>
</evidence>
<keyword evidence="3" id="KW-1003">Cell membrane</keyword>
<feature type="transmembrane region" description="Helical" evidence="7">
    <location>
        <begin position="32"/>
        <end position="51"/>
    </location>
</feature>
<dbReference type="KEGG" id="smaa:IT774_09810"/>
<dbReference type="GO" id="GO:0005886">
    <property type="term" value="C:plasma membrane"/>
    <property type="evidence" value="ECO:0007669"/>
    <property type="project" value="UniProtKB-SubCell"/>
</dbReference>
<evidence type="ECO:0000256" key="5">
    <source>
        <dbReference type="ARBA" id="ARBA00022989"/>
    </source>
</evidence>
<keyword evidence="4 7" id="KW-0812">Transmembrane</keyword>
<dbReference type="InterPro" id="IPR002751">
    <property type="entry name" value="CbiM/NikMN"/>
</dbReference>
<evidence type="ECO:0000256" key="1">
    <source>
        <dbReference type="ARBA" id="ARBA00004651"/>
    </source>
</evidence>
<organism evidence="8 9">
    <name type="scientific">Salinimonas marina</name>
    <dbReference type="NCBI Taxonomy" id="2785918"/>
    <lineage>
        <taxon>Bacteria</taxon>
        <taxon>Pseudomonadati</taxon>
        <taxon>Pseudomonadota</taxon>
        <taxon>Gammaproteobacteria</taxon>
        <taxon>Alteromonadales</taxon>
        <taxon>Alteromonadaceae</taxon>
        <taxon>Alteromonas/Salinimonas group</taxon>
        <taxon>Salinimonas</taxon>
    </lineage>
</organism>
<sequence>MTSLQLLCMVLYGVGALLIIRRLPLPPLLQQRHRAAAFINSFTLLLLMWLFRVRTDIGPDIHFLLMTALTLTLGFRGAVTCASLALFILTLTGQQSWALLGVHGLAMVLIPAVLTYSVYALTFHHVTRHFIVYIFACAFLPAALTIALQMGLTGAYLVIDGLYPSEQLIDNYLLVIPLLLFPEALLNGVAMTLLVIYKPEWVYTFADKHYFDPKS</sequence>
<comment type="subcellular location">
    <subcellularLocation>
        <location evidence="1">Cell membrane</location>
        <topology evidence="1">Multi-pass membrane protein</topology>
    </subcellularLocation>
</comment>
<dbReference type="GO" id="GO:0000041">
    <property type="term" value="P:transition metal ion transport"/>
    <property type="evidence" value="ECO:0007669"/>
    <property type="project" value="InterPro"/>
</dbReference>
<dbReference type="Gene3D" id="1.10.1760.20">
    <property type="match status" value="1"/>
</dbReference>
<evidence type="ECO:0000256" key="2">
    <source>
        <dbReference type="ARBA" id="ARBA00022448"/>
    </source>
</evidence>